<proteinExistence type="predicted"/>
<dbReference type="RefSeq" id="WP_283712951.1">
    <property type="nucleotide sequence ID" value="NZ_JASJEW010000002.1"/>
</dbReference>
<dbReference type="Pfam" id="PF12728">
    <property type="entry name" value="HTH_17"/>
    <property type="match status" value="1"/>
</dbReference>
<evidence type="ECO:0000313" key="4">
    <source>
        <dbReference type="Proteomes" id="UP001431693"/>
    </source>
</evidence>
<dbReference type="InterPro" id="IPR041657">
    <property type="entry name" value="HTH_17"/>
</dbReference>
<feature type="domain" description="Helix-turn-helix" evidence="2">
    <location>
        <begin position="28"/>
        <end position="69"/>
    </location>
</feature>
<evidence type="ECO:0000313" key="3">
    <source>
        <dbReference type="EMBL" id="MDJ1129830.1"/>
    </source>
</evidence>
<sequence length="112" mass="12756">MTLGKKTQKNQEATKTITLKELEHKEMLDLHDVAALLGVSHRKVQRMVHDDEIPAYRVGCTWRVPRETLCRQYGLGEFAKSHPLLTPRSSTRSSAARRQGTRATSRNTSQKK</sequence>
<evidence type="ECO:0000259" key="2">
    <source>
        <dbReference type="Pfam" id="PF12728"/>
    </source>
</evidence>
<name>A0ABT6ZLA1_9ACTN</name>
<keyword evidence="4" id="KW-1185">Reference proteome</keyword>
<feature type="region of interest" description="Disordered" evidence="1">
    <location>
        <begin position="81"/>
        <end position="112"/>
    </location>
</feature>
<comment type="caution">
    <text evidence="3">The sequence shown here is derived from an EMBL/GenBank/DDBJ whole genome shotgun (WGS) entry which is preliminary data.</text>
</comment>
<evidence type="ECO:0000256" key="1">
    <source>
        <dbReference type="SAM" id="MobiDB-lite"/>
    </source>
</evidence>
<protein>
    <submittedName>
        <fullName evidence="3">Helix-turn-helix domain-containing protein</fullName>
    </submittedName>
</protein>
<dbReference type="InterPro" id="IPR010093">
    <property type="entry name" value="SinI_DNA-bd"/>
</dbReference>
<dbReference type="EMBL" id="JASJEX010000003">
    <property type="protein sequence ID" value="MDJ1129830.1"/>
    <property type="molecule type" value="Genomic_DNA"/>
</dbReference>
<gene>
    <name evidence="3" type="ORF">QJ043_07045</name>
</gene>
<dbReference type="Proteomes" id="UP001431693">
    <property type="component" value="Unassembled WGS sequence"/>
</dbReference>
<dbReference type="NCBIfam" id="TIGR01764">
    <property type="entry name" value="excise"/>
    <property type="match status" value="1"/>
</dbReference>
<accession>A0ABT6ZLA1</accession>
<reference evidence="3" key="1">
    <citation type="submission" date="2023-05" db="EMBL/GenBank/DDBJ databases">
        <title>[olsenella] sp. nov., isolated from a pig farm feces dump.</title>
        <authorList>
            <person name="Chang Y.-H."/>
        </authorList>
    </citation>
    <scope>NUCLEOTIDE SEQUENCE</scope>
    <source>
        <strain evidence="3">YH-ols2217</strain>
    </source>
</reference>
<organism evidence="3 4">
    <name type="scientific">Kribbibacterium absianum</name>
    <dbReference type="NCBI Taxonomy" id="3044210"/>
    <lineage>
        <taxon>Bacteria</taxon>
        <taxon>Bacillati</taxon>
        <taxon>Actinomycetota</taxon>
        <taxon>Coriobacteriia</taxon>
        <taxon>Coriobacteriales</taxon>
        <taxon>Kribbibacteriaceae</taxon>
        <taxon>Kribbibacterium</taxon>
    </lineage>
</organism>
<feature type="compositionally biased region" description="Low complexity" evidence="1">
    <location>
        <begin position="88"/>
        <end position="106"/>
    </location>
</feature>